<proteinExistence type="inferred from homology"/>
<dbReference type="PANTHER" id="PTHR23292">
    <property type="entry name" value="LIPOPOLYSACCHARIDE-INDUCED TUMOR NECROSIS FACTOR-ALPHA FACTOR"/>
    <property type="match status" value="1"/>
</dbReference>
<organism evidence="8 9">
    <name type="scientific">Tetrahymena thermophila (strain SB210)</name>
    <dbReference type="NCBI Taxonomy" id="312017"/>
    <lineage>
        <taxon>Eukaryota</taxon>
        <taxon>Sar</taxon>
        <taxon>Alveolata</taxon>
        <taxon>Ciliophora</taxon>
        <taxon>Intramacronucleata</taxon>
        <taxon>Oligohymenophorea</taxon>
        <taxon>Hymenostomatida</taxon>
        <taxon>Tetrahymenina</taxon>
        <taxon>Tetrahymenidae</taxon>
        <taxon>Tetrahymena</taxon>
    </lineage>
</organism>
<dbReference type="HOGENOM" id="CLU_800474_0_0_1"/>
<evidence type="ECO:0000256" key="4">
    <source>
        <dbReference type="ARBA" id="ARBA00022833"/>
    </source>
</evidence>
<evidence type="ECO:0000256" key="1">
    <source>
        <dbReference type="ARBA" id="ARBA00004170"/>
    </source>
</evidence>
<accession>Q22U69</accession>
<dbReference type="AlphaFoldDB" id="Q22U69"/>
<comment type="subcellular location">
    <subcellularLocation>
        <location evidence="1">Membrane</location>
        <topology evidence="1">Peripheral membrane protein</topology>
    </subcellularLocation>
</comment>
<evidence type="ECO:0000256" key="3">
    <source>
        <dbReference type="ARBA" id="ARBA00022723"/>
    </source>
</evidence>
<feature type="compositionally biased region" description="Polar residues" evidence="6">
    <location>
        <begin position="1"/>
        <end position="13"/>
    </location>
</feature>
<dbReference type="PANTHER" id="PTHR23292:SF6">
    <property type="entry name" value="FI16602P1-RELATED"/>
    <property type="match status" value="1"/>
</dbReference>
<name>Q22U69_TETTS</name>
<feature type="domain" description="LITAF" evidence="7">
    <location>
        <begin position="261"/>
        <end position="344"/>
    </location>
</feature>
<keyword evidence="9" id="KW-1185">Reference proteome</keyword>
<dbReference type="SMART" id="SM00714">
    <property type="entry name" value="LITAF"/>
    <property type="match status" value="1"/>
</dbReference>
<feature type="region of interest" description="Disordered" evidence="6">
    <location>
        <begin position="1"/>
        <end position="38"/>
    </location>
</feature>
<keyword evidence="5" id="KW-0472">Membrane</keyword>
<dbReference type="InterPro" id="IPR037519">
    <property type="entry name" value="LITAF_fam"/>
</dbReference>
<dbReference type="Proteomes" id="UP000009168">
    <property type="component" value="Unassembled WGS sequence"/>
</dbReference>
<dbReference type="RefSeq" id="XP_001009063.1">
    <property type="nucleotide sequence ID" value="XM_001009063.2"/>
</dbReference>
<evidence type="ECO:0000256" key="2">
    <source>
        <dbReference type="ARBA" id="ARBA00005975"/>
    </source>
</evidence>
<protein>
    <submittedName>
        <fullName evidence="8">LITAF-like zinc ribbon domain protein</fullName>
    </submittedName>
</protein>
<dbReference type="GO" id="GO:0016020">
    <property type="term" value="C:membrane"/>
    <property type="evidence" value="ECO:0007669"/>
    <property type="project" value="UniProtKB-SubCell"/>
</dbReference>
<evidence type="ECO:0000313" key="9">
    <source>
        <dbReference type="Proteomes" id="UP000009168"/>
    </source>
</evidence>
<comment type="similarity">
    <text evidence="2">Belongs to the CDIP1/LITAF family.</text>
</comment>
<feature type="region of interest" description="Disordered" evidence="6">
    <location>
        <begin position="59"/>
        <end position="86"/>
    </location>
</feature>
<keyword evidence="4" id="KW-0862">Zinc</keyword>
<dbReference type="OMA" id="CCIGICA"/>
<dbReference type="EMBL" id="GG662830">
    <property type="protein sequence ID" value="EAR88818.1"/>
    <property type="molecule type" value="Genomic_DNA"/>
</dbReference>
<dbReference type="GeneID" id="7831834"/>
<gene>
    <name evidence="8" type="ORF">TTHERM_00263140</name>
</gene>
<dbReference type="InterPro" id="IPR006629">
    <property type="entry name" value="LITAF"/>
</dbReference>
<evidence type="ECO:0000313" key="8">
    <source>
        <dbReference type="EMBL" id="EAR88818.1"/>
    </source>
</evidence>
<dbReference type="OrthoDB" id="5599753at2759"/>
<evidence type="ECO:0000256" key="6">
    <source>
        <dbReference type="SAM" id="MobiDB-lite"/>
    </source>
</evidence>
<evidence type="ECO:0000259" key="7">
    <source>
        <dbReference type="PROSITE" id="PS51837"/>
    </source>
</evidence>
<reference evidence="9" key="1">
    <citation type="journal article" date="2006" name="PLoS Biol.">
        <title>Macronuclear genome sequence of the ciliate Tetrahymena thermophila, a model eukaryote.</title>
        <authorList>
            <person name="Eisen J.A."/>
            <person name="Coyne R.S."/>
            <person name="Wu M."/>
            <person name="Wu D."/>
            <person name="Thiagarajan M."/>
            <person name="Wortman J.R."/>
            <person name="Badger J.H."/>
            <person name="Ren Q."/>
            <person name="Amedeo P."/>
            <person name="Jones K.M."/>
            <person name="Tallon L.J."/>
            <person name="Delcher A.L."/>
            <person name="Salzberg S.L."/>
            <person name="Silva J.C."/>
            <person name="Haas B.J."/>
            <person name="Majoros W.H."/>
            <person name="Farzad M."/>
            <person name="Carlton J.M."/>
            <person name="Smith R.K. Jr."/>
            <person name="Garg J."/>
            <person name="Pearlman R.E."/>
            <person name="Karrer K.M."/>
            <person name="Sun L."/>
            <person name="Manning G."/>
            <person name="Elde N.C."/>
            <person name="Turkewitz A.P."/>
            <person name="Asai D.J."/>
            <person name="Wilkes D.E."/>
            <person name="Wang Y."/>
            <person name="Cai H."/>
            <person name="Collins K."/>
            <person name="Stewart B.A."/>
            <person name="Lee S.R."/>
            <person name="Wilamowska K."/>
            <person name="Weinberg Z."/>
            <person name="Ruzzo W.L."/>
            <person name="Wloga D."/>
            <person name="Gaertig J."/>
            <person name="Frankel J."/>
            <person name="Tsao C.-C."/>
            <person name="Gorovsky M.A."/>
            <person name="Keeling P.J."/>
            <person name="Waller R.F."/>
            <person name="Patron N.J."/>
            <person name="Cherry J.M."/>
            <person name="Stover N.A."/>
            <person name="Krieger C.J."/>
            <person name="del Toro C."/>
            <person name="Ryder H.F."/>
            <person name="Williamson S.C."/>
            <person name="Barbeau R.A."/>
            <person name="Hamilton E.P."/>
            <person name="Orias E."/>
        </authorList>
    </citation>
    <scope>NUCLEOTIDE SEQUENCE [LARGE SCALE GENOMIC DNA]</scope>
    <source>
        <strain evidence="9">SB210</strain>
    </source>
</reference>
<evidence type="ECO:0000256" key="5">
    <source>
        <dbReference type="ARBA" id="ARBA00023136"/>
    </source>
</evidence>
<keyword evidence="3" id="KW-0479">Metal-binding</keyword>
<dbReference type="PROSITE" id="PS51837">
    <property type="entry name" value="LITAF"/>
    <property type="match status" value="1"/>
</dbReference>
<dbReference type="GO" id="GO:0008270">
    <property type="term" value="F:zinc ion binding"/>
    <property type="evidence" value="ECO:0007669"/>
    <property type="project" value="TreeGrafter"/>
</dbReference>
<dbReference type="eggNOG" id="ENOG502SCEM">
    <property type="taxonomic scope" value="Eukaryota"/>
</dbReference>
<sequence length="347" mass="38844">MDNINGAGNQNNGRFDLSGNNPQNVNYPAPPPPPQQQYSYNYANNQMDNQRFNMNQPLMNNNMNPENPQQQQNRFDMSGQPPPPQMYPPAMNYAPQIQNEQHKEYVKPEMNYNNNQGMEKGNYQSEHAVGSGNPIGGAVNINVALPSMDNQAMYMQPPNQYPQDMNNYQNNQFQGQNINLPQAQNYIPGQQVNPPYNPSNPQLHAEQIKMNPQGQYIPPSYPVGAPIGPNMGNPNLPQGQPIMIQPLSNGQPQQIYAAQRQVNANVFPTNLDHCQYPQQMKCPACQRVGTSQVVAQTGSGTYTCCLLACCCIGICALPILCIDNFQDKQHFCPFCGYQVGYYKYEPC</sequence>
<dbReference type="KEGG" id="tet:TTHERM_00263140"/>
<feature type="compositionally biased region" description="Low complexity" evidence="6">
    <location>
        <begin position="59"/>
        <end position="73"/>
    </location>
</feature>
<dbReference type="InParanoid" id="Q22U69"/>
<dbReference type="Pfam" id="PF10601">
    <property type="entry name" value="zf-LITAF-like"/>
    <property type="match status" value="1"/>
</dbReference>